<accession>A0A0A8YV31</accession>
<reference evidence="1" key="1">
    <citation type="submission" date="2014-09" db="EMBL/GenBank/DDBJ databases">
        <authorList>
            <person name="Magalhaes I.L.F."/>
            <person name="Oliveira U."/>
            <person name="Santos F.R."/>
            <person name="Vidigal T.H.D.A."/>
            <person name="Brescovit A.D."/>
            <person name="Santos A.J."/>
        </authorList>
    </citation>
    <scope>NUCLEOTIDE SEQUENCE</scope>
    <source>
        <tissue evidence="1">Shoot tissue taken approximately 20 cm above the soil surface</tissue>
    </source>
</reference>
<sequence length="66" mass="7165">MLKPHFRVWNKHRYIPCSLVSCILSCGDAVILSRQQGCSYLAGLVSTNSICCLPLSSCHIGEGLAN</sequence>
<proteinExistence type="predicted"/>
<reference evidence="1" key="2">
    <citation type="journal article" date="2015" name="Data Brief">
        <title>Shoot transcriptome of the giant reed, Arundo donax.</title>
        <authorList>
            <person name="Barrero R.A."/>
            <person name="Guerrero F.D."/>
            <person name="Moolhuijzen P."/>
            <person name="Goolsby J.A."/>
            <person name="Tidwell J."/>
            <person name="Bellgard S.E."/>
            <person name="Bellgard M.I."/>
        </authorList>
    </citation>
    <scope>NUCLEOTIDE SEQUENCE</scope>
    <source>
        <tissue evidence="1">Shoot tissue taken approximately 20 cm above the soil surface</tissue>
    </source>
</reference>
<dbReference type="AlphaFoldDB" id="A0A0A8YV31"/>
<name>A0A0A8YV31_ARUDO</name>
<dbReference type="EMBL" id="GBRH01268632">
    <property type="protein sequence ID" value="JAD29263.1"/>
    <property type="molecule type" value="Transcribed_RNA"/>
</dbReference>
<organism evidence="1">
    <name type="scientific">Arundo donax</name>
    <name type="common">Giant reed</name>
    <name type="synonym">Donax arundinaceus</name>
    <dbReference type="NCBI Taxonomy" id="35708"/>
    <lineage>
        <taxon>Eukaryota</taxon>
        <taxon>Viridiplantae</taxon>
        <taxon>Streptophyta</taxon>
        <taxon>Embryophyta</taxon>
        <taxon>Tracheophyta</taxon>
        <taxon>Spermatophyta</taxon>
        <taxon>Magnoliopsida</taxon>
        <taxon>Liliopsida</taxon>
        <taxon>Poales</taxon>
        <taxon>Poaceae</taxon>
        <taxon>PACMAD clade</taxon>
        <taxon>Arundinoideae</taxon>
        <taxon>Arundineae</taxon>
        <taxon>Arundo</taxon>
    </lineage>
</organism>
<evidence type="ECO:0000313" key="1">
    <source>
        <dbReference type="EMBL" id="JAD29263.1"/>
    </source>
</evidence>
<protein>
    <submittedName>
        <fullName evidence="1">Uncharacterized protein</fullName>
    </submittedName>
</protein>